<dbReference type="CDD" id="cd07816">
    <property type="entry name" value="Bet_v1-like"/>
    <property type="match status" value="1"/>
</dbReference>
<dbReference type="GO" id="GO:0004864">
    <property type="term" value="F:protein phosphatase inhibitor activity"/>
    <property type="evidence" value="ECO:0007669"/>
    <property type="project" value="InterPro"/>
</dbReference>
<dbReference type="InterPro" id="IPR023393">
    <property type="entry name" value="START-like_dom_sf"/>
</dbReference>
<feature type="domain" description="Bet v I/Major latex protein" evidence="2">
    <location>
        <begin position="5"/>
        <end position="153"/>
    </location>
</feature>
<dbReference type="PhylomeDB" id="A0A068UPT5"/>
<dbReference type="FunFam" id="3.30.530.20:FF:000007">
    <property type="entry name" value="Major pollen allergen Bet v 1-A"/>
    <property type="match status" value="1"/>
</dbReference>
<dbReference type="InParanoid" id="A0A068UPT5"/>
<dbReference type="Proteomes" id="UP000295252">
    <property type="component" value="Chromosome V"/>
</dbReference>
<dbReference type="STRING" id="49390.A0A068UPT5"/>
<dbReference type="GO" id="GO:0010427">
    <property type="term" value="F:abscisic acid binding"/>
    <property type="evidence" value="ECO:0007669"/>
    <property type="project" value="InterPro"/>
</dbReference>
<proteinExistence type="inferred from homology"/>
<dbReference type="Gene3D" id="3.30.530.20">
    <property type="match status" value="1"/>
</dbReference>
<evidence type="ECO:0000313" key="3">
    <source>
        <dbReference type="EMBL" id="CDP10317.1"/>
    </source>
</evidence>
<reference evidence="4" key="1">
    <citation type="journal article" date="2014" name="Science">
        <title>The coffee genome provides insight into the convergent evolution of caffeine biosynthesis.</title>
        <authorList>
            <person name="Denoeud F."/>
            <person name="Carretero-Paulet L."/>
            <person name="Dereeper A."/>
            <person name="Droc G."/>
            <person name="Guyot R."/>
            <person name="Pietrella M."/>
            <person name="Zheng C."/>
            <person name="Alberti A."/>
            <person name="Anthony F."/>
            <person name="Aprea G."/>
            <person name="Aury J.M."/>
            <person name="Bento P."/>
            <person name="Bernard M."/>
            <person name="Bocs S."/>
            <person name="Campa C."/>
            <person name="Cenci A."/>
            <person name="Combes M.C."/>
            <person name="Crouzillat D."/>
            <person name="Da Silva C."/>
            <person name="Daddiego L."/>
            <person name="De Bellis F."/>
            <person name="Dussert S."/>
            <person name="Garsmeur O."/>
            <person name="Gayraud T."/>
            <person name="Guignon V."/>
            <person name="Jahn K."/>
            <person name="Jamilloux V."/>
            <person name="Joet T."/>
            <person name="Labadie K."/>
            <person name="Lan T."/>
            <person name="Leclercq J."/>
            <person name="Lepelley M."/>
            <person name="Leroy T."/>
            <person name="Li L.T."/>
            <person name="Librado P."/>
            <person name="Lopez L."/>
            <person name="Munoz A."/>
            <person name="Noel B."/>
            <person name="Pallavicini A."/>
            <person name="Perrotta G."/>
            <person name="Poncet V."/>
            <person name="Pot D."/>
            <person name="Priyono X."/>
            <person name="Rigoreau M."/>
            <person name="Rouard M."/>
            <person name="Rozas J."/>
            <person name="Tranchant-Dubreuil C."/>
            <person name="VanBuren R."/>
            <person name="Zhang Q."/>
            <person name="Andrade A.C."/>
            <person name="Argout X."/>
            <person name="Bertrand B."/>
            <person name="de Kochko A."/>
            <person name="Graziosi G."/>
            <person name="Henry R.J."/>
            <person name="Jayarama X."/>
            <person name="Ming R."/>
            <person name="Nagai C."/>
            <person name="Rounsley S."/>
            <person name="Sankoff D."/>
            <person name="Giuliano G."/>
            <person name="Albert V.A."/>
            <person name="Wincker P."/>
            <person name="Lashermes P."/>
        </authorList>
    </citation>
    <scope>NUCLEOTIDE SEQUENCE [LARGE SCALE GENOMIC DNA]</scope>
    <source>
        <strain evidence="4">cv. DH200-94</strain>
    </source>
</reference>
<accession>A0A068UPT5</accession>
<dbReference type="GO" id="GO:0006952">
    <property type="term" value="P:defense response"/>
    <property type="evidence" value="ECO:0007669"/>
    <property type="project" value="InterPro"/>
</dbReference>
<dbReference type="Pfam" id="PF00407">
    <property type="entry name" value="Bet_v_1"/>
    <property type="match status" value="1"/>
</dbReference>
<comment type="similarity">
    <text evidence="1">Belongs to the BetVI family.</text>
</comment>
<dbReference type="InterPro" id="IPR050279">
    <property type="entry name" value="Plant_def-hormone_signal"/>
</dbReference>
<dbReference type="OMA" id="FDYSIVG"/>
<protein>
    <recommendedName>
        <fullName evidence="2">Bet v I/Major latex protein domain-containing protein</fullName>
    </recommendedName>
</protein>
<dbReference type="GO" id="GO:0005634">
    <property type="term" value="C:nucleus"/>
    <property type="evidence" value="ECO:0007669"/>
    <property type="project" value="TreeGrafter"/>
</dbReference>
<evidence type="ECO:0000256" key="1">
    <source>
        <dbReference type="ARBA" id="ARBA00009744"/>
    </source>
</evidence>
<organism evidence="3 4">
    <name type="scientific">Coffea canephora</name>
    <name type="common">Robusta coffee</name>
    <dbReference type="NCBI Taxonomy" id="49390"/>
    <lineage>
        <taxon>Eukaryota</taxon>
        <taxon>Viridiplantae</taxon>
        <taxon>Streptophyta</taxon>
        <taxon>Embryophyta</taxon>
        <taxon>Tracheophyta</taxon>
        <taxon>Spermatophyta</taxon>
        <taxon>Magnoliopsida</taxon>
        <taxon>eudicotyledons</taxon>
        <taxon>Gunneridae</taxon>
        <taxon>Pentapetalae</taxon>
        <taxon>asterids</taxon>
        <taxon>lamiids</taxon>
        <taxon>Gentianales</taxon>
        <taxon>Rubiaceae</taxon>
        <taxon>Ixoroideae</taxon>
        <taxon>Gardenieae complex</taxon>
        <taxon>Bertiereae - Coffeeae clade</taxon>
        <taxon>Coffeeae</taxon>
        <taxon>Coffea</taxon>
    </lineage>
</organism>
<dbReference type="InterPro" id="IPR024949">
    <property type="entry name" value="Bet_v_I_allergen"/>
</dbReference>
<dbReference type="GO" id="GO:0009738">
    <property type="term" value="P:abscisic acid-activated signaling pathway"/>
    <property type="evidence" value="ECO:0007669"/>
    <property type="project" value="InterPro"/>
</dbReference>
<dbReference type="Gramene" id="CDP10317">
    <property type="protein sequence ID" value="CDP10317"/>
    <property type="gene ID" value="GSCOC_T00031008001"/>
</dbReference>
<evidence type="ECO:0000313" key="4">
    <source>
        <dbReference type="Proteomes" id="UP000295252"/>
    </source>
</evidence>
<dbReference type="GO" id="GO:0005737">
    <property type="term" value="C:cytoplasm"/>
    <property type="evidence" value="ECO:0007669"/>
    <property type="project" value="TreeGrafter"/>
</dbReference>
<dbReference type="GO" id="GO:0038023">
    <property type="term" value="F:signaling receptor activity"/>
    <property type="evidence" value="ECO:0007669"/>
    <property type="project" value="InterPro"/>
</dbReference>
<keyword evidence="4" id="KW-1185">Reference proteome</keyword>
<evidence type="ECO:0000259" key="2">
    <source>
        <dbReference type="Pfam" id="PF00407"/>
    </source>
</evidence>
<dbReference type="PRINTS" id="PR00634">
    <property type="entry name" value="BETALLERGEN"/>
</dbReference>
<name>A0A068UPT5_COFCA</name>
<dbReference type="InterPro" id="IPR000916">
    <property type="entry name" value="Bet_v_I/MLP"/>
</dbReference>
<dbReference type="SUPFAM" id="SSF55961">
    <property type="entry name" value="Bet v1-like"/>
    <property type="match status" value="1"/>
</dbReference>
<dbReference type="PANTHER" id="PTHR31213">
    <property type="entry name" value="OS08G0374000 PROTEIN-RELATED"/>
    <property type="match status" value="1"/>
</dbReference>
<dbReference type="AlphaFoldDB" id="A0A068UPT5"/>
<dbReference type="EMBL" id="HG739128">
    <property type="protein sequence ID" value="CDP10317.1"/>
    <property type="molecule type" value="Genomic_DNA"/>
</dbReference>
<gene>
    <name evidence="3" type="ORF">GSCOC_T00031008001</name>
</gene>
<dbReference type="PANTHER" id="PTHR31213:SF55">
    <property type="entry name" value="STRESS-INDUCED PROTEIN SAM22"/>
    <property type="match status" value="1"/>
</dbReference>
<sequence>MAPVTSSYEVTSSIPPARLFKATILEEKHLHKILPQGVKSVEILEGDGGVGTIKLTTFVEGGELKTAKQKVDGIDKEKFTYSYTVLEADGFNDVIEKICCVIKFEPSADGGSICKTTNTYYPKGGAQISEEHVKGGKEKGLGMVKAVEAYLHANPTAYN</sequence>